<evidence type="ECO:0000259" key="1">
    <source>
        <dbReference type="Pfam" id="PF01807"/>
    </source>
</evidence>
<evidence type="ECO:0000313" key="3">
    <source>
        <dbReference type="Proteomes" id="UP000283295"/>
    </source>
</evidence>
<organism evidence="2 3">
    <name type="scientific">Coprococcus eutactus</name>
    <dbReference type="NCBI Taxonomy" id="33043"/>
    <lineage>
        <taxon>Bacteria</taxon>
        <taxon>Bacillati</taxon>
        <taxon>Bacillota</taxon>
        <taxon>Clostridia</taxon>
        <taxon>Lachnospirales</taxon>
        <taxon>Lachnospiraceae</taxon>
        <taxon>Coprococcus</taxon>
    </lineage>
</organism>
<comment type="caution">
    <text evidence="2">The sequence shown here is derived from an EMBL/GenBank/DDBJ whole genome shotgun (WGS) entry which is preliminary data.</text>
</comment>
<dbReference type="InterPro" id="IPR036977">
    <property type="entry name" value="DNA_primase_Znf_CHC2"/>
</dbReference>
<protein>
    <recommendedName>
        <fullName evidence="1">Zinc finger CHC2-type domain-containing protein</fullName>
    </recommendedName>
</protein>
<sequence>MGKSLQLSYDRDALCKAIPIEDVIQLYAGIRTDRRGNISCPSPNHADKHPSTKIFHDSNTCFCFSCKKSYDPVSLAFDYNPNLSTPELYKKLTEDFGIPLESVSNIQQVREVEQANREKRFIDVFPLSVSECKRIGLDGVLGAVKPDENREDDDKPPEVQERFPSLMELWKTEKAAVESLLIAKCDDTLDDLKSELDWKTEHFLSVYKDFTPHSADFQEAQRIHEAVERYKSTDTPVKVNMMSKHDDTLYTKYAFFKDSVDDLKQLRAEMSSVLRIKEKVLSQQKERQKEQFKGFHKKKTTVERD</sequence>
<dbReference type="Gene3D" id="3.90.580.10">
    <property type="entry name" value="Zinc finger, CHC2-type domain"/>
    <property type="match status" value="1"/>
</dbReference>
<name>A0A3R5ZN78_9FIRM</name>
<evidence type="ECO:0000313" key="2">
    <source>
        <dbReference type="EMBL" id="RGS44370.1"/>
    </source>
</evidence>
<dbReference type="GO" id="GO:0006260">
    <property type="term" value="P:DNA replication"/>
    <property type="evidence" value="ECO:0007669"/>
    <property type="project" value="InterPro"/>
</dbReference>
<dbReference type="GO" id="GO:0008270">
    <property type="term" value="F:zinc ion binding"/>
    <property type="evidence" value="ECO:0007669"/>
    <property type="project" value="InterPro"/>
</dbReference>
<dbReference type="GO" id="GO:0003677">
    <property type="term" value="F:DNA binding"/>
    <property type="evidence" value="ECO:0007669"/>
    <property type="project" value="InterPro"/>
</dbReference>
<dbReference type="SUPFAM" id="SSF57783">
    <property type="entry name" value="Zinc beta-ribbon"/>
    <property type="match status" value="1"/>
</dbReference>
<proteinExistence type="predicted"/>
<dbReference type="Proteomes" id="UP000283295">
    <property type="component" value="Unassembled WGS sequence"/>
</dbReference>
<dbReference type="InterPro" id="IPR002694">
    <property type="entry name" value="Znf_CHC2"/>
</dbReference>
<reference evidence="2 3" key="1">
    <citation type="submission" date="2018-08" db="EMBL/GenBank/DDBJ databases">
        <title>A genome reference for cultivated species of the human gut microbiota.</title>
        <authorList>
            <person name="Zou Y."/>
            <person name="Xue W."/>
            <person name="Luo G."/>
        </authorList>
    </citation>
    <scope>NUCLEOTIDE SEQUENCE [LARGE SCALE GENOMIC DNA]</scope>
    <source>
        <strain evidence="2 3">AF22-21</strain>
    </source>
</reference>
<dbReference type="Pfam" id="PF01807">
    <property type="entry name" value="Zn_ribbon_DnaG"/>
    <property type="match status" value="1"/>
</dbReference>
<dbReference type="OrthoDB" id="2206610at2"/>
<dbReference type="AlphaFoldDB" id="A0A3R5ZN78"/>
<feature type="domain" description="Zinc finger CHC2-type" evidence="1">
    <location>
        <begin position="12"/>
        <end position="100"/>
    </location>
</feature>
<dbReference type="EMBL" id="QRVK01000001">
    <property type="protein sequence ID" value="RGS44370.1"/>
    <property type="molecule type" value="Genomic_DNA"/>
</dbReference>
<gene>
    <name evidence="2" type="ORF">DWX94_00850</name>
</gene>
<accession>A0A3R5ZN78</accession>
<dbReference type="GO" id="GO:0003899">
    <property type="term" value="F:DNA-directed RNA polymerase activity"/>
    <property type="evidence" value="ECO:0007669"/>
    <property type="project" value="InterPro"/>
</dbReference>